<keyword evidence="4" id="KW-1185">Reference proteome</keyword>
<name>A0A9K3KUT5_9STRA</name>
<reference evidence="3" key="2">
    <citation type="submission" date="2021-04" db="EMBL/GenBank/DDBJ databases">
        <authorList>
            <person name="Podell S."/>
        </authorList>
    </citation>
    <scope>NUCLEOTIDE SEQUENCE</scope>
    <source>
        <strain evidence="3">Hildebrandi</strain>
    </source>
</reference>
<proteinExistence type="predicted"/>
<dbReference type="OrthoDB" id="41285at2759"/>
<dbReference type="AlphaFoldDB" id="A0A9K3KUT5"/>
<evidence type="ECO:0000256" key="1">
    <source>
        <dbReference type="SAM" id="MobiDB-lite"/>
    </source>
</evidence>
<reference evidence="3" key="1">
    <citation type="journal article" date="2021" name="Sci. Rep.">
        <title>Diploid genomic architecture of Nitzschia inconspicua, an elite biomass production diatom.</title>
        <authorList>
            <person name="Oliver A."/>
            <person name="Podell S."/>
            <person name="Pinowska A."/>
            <person name="Traller J.C."/>
            <person name="Smith S.R."/>
            <person name="McClure R."/>
            <person name="Beliaev A."/>
            <person name="Bohutskyi P."/>
            <person name="Hill E.A."/>
            <person name="Rabines A."/>
            <person name="Zheng H."/>
            <person name="Allen L.Z."/>
            <person name="Kuo A."/>
            <person name="Grigoriev I.V."/>
            <person name="Allen A.E."/>
            <person name="Hazlebeck D."/>
            <person name="Allen E.E."/>
        </authorList>
    </citation>
    <scope>NUCLEOTIDE SEQUENCE</scope>
    <source>
        <strain evidence="3">Hildebrandi</strain>
    </source>
</reference>
<protein>
    <submittedName>
        <fullName evidence="3">Uncharacterized protein</fullName>
    </submittedName>
</protein>
<dbReference type="Proteomes" id="UP000693970">
    <property type="component" value="Unassembled WGS sequence"/>
</dbReference>
<evidence type="ECO:0000313" key="4">
    <source>
        <dbReference type="Proteomes" id="UP000693970"/>
    </source>
</evidence>
<comment type="caution">
    <text evidence="3">The sequence shown here is derived from an EMBL/GenBank/DDBJ whole genome shotgun (WGS) entry which is preliminary data.</text>
</comment>
<evidence type="ECO:0000313" key="3">
    <source>
        <dbReference type="EMBL" id="KAG7350405.1"/>
    </source>
</evidence>
<sequence length="502" mass="56448">MKLFLFLFLSLSTLSSVVVVISAWAPVRQRQKVALSSIRTTKSDTDHRNPLQPSLLQLYQSSSADDTTTSSSPPGIPDYTGKTIYQRTFYRLSKSSQVAVPNAILLEERLRFRPDPDNKEYVLPFGPRTFILREGTDQDALTDALFTIDLLPSNGQNAHNGPRSMDTEIATILYLASNPQWIQGDILELSCSGTAGASGIVGLLGCIAAKFATMSKEELTRHKQQLTQTESQQDIVDGVMTVPKHETSLFPRRMHRLTLSDESPEALQGAFELVKKHFTANQVSIKPLQWSVPRRISNNRRYDHEYRTILGSDLELSFPTAKELARTVANMLLPSNEFAVANIKEGANTAPSFGALGMDPEPSPTSYQERYDEEVDPSIPPTFIHLCPDYRDEVTYLRQFLEKGFRMSVRTAYVKMQRMQFVFQPMEEGTPERELEQLDSLELQEETSRDYQSLTAVHHPDYAGDGSGEYFFPLETGAYEGGLSNTYYDSNSMEPEEGEYSL</sequence>
<feature type="chain" id="PRO_5039933051" evidence="2">
    <location>
        <begin position="16"/>
        <end position="502"/>
    </location>
</feature>
<evidence type="ECO:0000256" key="2">
    <source>
        <dbReference type="SAM" id="SignalP"/>
    </source>
</evidence>
<feature type="signal peptide" evidence="2">
    <location>
        <begin position="1"/>
        <end position="15"/>
    </location>
</feature>
<feature type="region of interest" description="Disordered" evidence="1">
    <location>
        <begin position="483"/>
        <end position="502"/>
    </location>
</feature>
<feature type="compositionally biased region" description="Polar residues" evidence="1">
    <location>
        <begin position="483"/>
        <end position="493"/>
    </location>
</feature>
<gene>
    <name evidence="3" type="ORF">IV203_009765</name>
</gene>
<accession>A0A9K3KUT5</accession>
<organism evidence="3 4">
    <name type="scientific">Nitzschia inconspicua</name>
    <dbReference type="NCBI Taxonomy" id="303405"/>
    <lineage>
        <taxon>Eukaryota</taxon>
        <taxon>Sar</taxon>
        <taxon>Stramenopiles</taxon>
        <taxon>Ochrophyta</taxon>
        <taxon>Bacillariophyta</taxon>
        <taxon>Bacillariophyceae</taxon>
        <taxon>Bacillariophycidae</taxon>
        <taxon>Bacillariales</taxon>
        <taxon>Bacillariaceae</taxon>
        <taxon>Nitzschia</taxon>
    </lineage>
</organism>
<keyword evidence="2" id="KW-0732">Signal</keyword>
<dbReference type="EMBL" id="JAGRRH010000018">
    <property type="protein sequence ID" value="KAG7350405.1"/>
    <property type="molecule type" value="Genomic_DNA"/>
</dbReference>